<protein>
    <submittedName>
        <fullName evidence="8">UDP-2,3-diacylglucosamine hydrolase</fullName>
        <ecNumber evidence="8">3.6.1.54</ecNumber>
    </submittedName>
</protein>
<dbReference type="Gene3D" id="3.60.21.10">
    <property type="match status" value="1"/>
</dbReference>
<evidence type="ECO:0000256" key="3">
    <source>
        <dbReference type="ARBA" id="ARBA00022723"/>
    </source>
</evidence>
<keyword evidence="9" id="KW-1185">Reference proteome</keyword>
<feature type="domain" description="Calcineurin-like phosphoesterase" evidence="7">
    <location>
        <begin position="15"/>
        <end position="217"/>
    </location>
</feature>
<dbReference type="AlphaFoldDB" id="A0A846MN44"/>
<dbReference type="InterPro" id="IPR043461">
    <property type="entry name" value="LpxH-like"/>
</dbReference>
<evidence type="ECO:0000313" key="8">
    <source>
        <dbReference type="EMBL" id="NIK72832.1"/>
    </source>
</evidence>
<keyword evidence="5" id="KW-0472">Membrane</keyword>
<keyword evidence="2" id="KW-0997">Cell inner membrane</keyword>
<keyword evidence="4 8" id="KW-0378">Hydrolase</keyword>
<dbReference type="EMBL" id="JAASRN010000001">
    <property type="protein sequence ID" value="NIK72832.1"/>
    <property type="molecule type" value="Genomic_DNA"/>
</dbReference>
<dbReference type="InterPro" id="IPR029052">
    <property type="entry name" value="Metallo-depent_PP-like"/>
</dbReference>
<keyword evidence="6" id="KW-0464">Manganese</keyword>
<evidence type="ECO:0000256" key="1">
    <source>
        <dbReference type="ARBA" id="ARBA00022475"/>
    </source>
</evidence>
<dbReference type="GO" id="GO:0046872">
    <property type="term" value="F:metal ion binding"/>
    <property type="evidence" value="ECO:0007669"/>
    <property type="project" value="UniProtKB-KW"/>
</dbReference>
<dbReference type="SUPFAM" id="SSF56300">
    <property type="entry name" value="Metallo-dependent phosphatases"/>
    <property type="match status" value="1"/>
</dbReference>
<dbReference type="GO" id="GO:0008758">
    <property type="term" value="F:UDP-2,3-diacylglucosamine hydrolase activity"/>
    <property type="evidence" value="ECO:0007669"/>
    <property type="project" value="TreeGrafter"/>
</dbReference>
<dbReference type="EC" id="3.6.1.54" evidence="8"/>
<proteinExistence type="predicted"/>
<dbReference type="CDD" id="cd07398">
    <property type="entry name" value="MPP_YbbF-LpxH"/>
    <property type="match status" value="1"/>
</dbReference>
<dbReference type="RefSeq" id="WP_166918133.1">
    <property type="nucleotide sequence ID" value="NZ_JAASRN010000001.1"/>
</dbReference>
<dbReference type="GO" id="GO:0016020">
    <property type="term" value="C:membrane"/>
    <property type="evidence" value="ECO:0007669"/>
    <property type="project" value="GOC"/>
</dbReference>
<accession>A0A846MN44</accession>
<evidence type="ECO:0000256" key="4">
    <source>
        <dbReference type="ARBA" id="ARBA00022801"/>
    </source>
</evidence>
<keyword evidence="1" id="KW-1003">Cell membrane</keyword>
<dbReference type="GO" id="GO:0009245">
    <property type="term" value="P:lipid A biosynthetic process"/>
    <property type="evidence" value="ECO:0007669"/>
    <property type="project" value="TreeGrafter"/>
</dbReference>
<evidence type="ECO:0000259" key="7">
    <source>
        <dbReference type="Pfam" id="PF00149"/>
    </source>
</evidence>
<comment type="caution">
    <text evidence="8">The sequence shown here is derived from an EMBL/GenBank/DDBJ whole genome shotgun (WGS) entry which is preliminary data.</text>
</comment>
<sequence>MSLTLTLDSGKKAFFVSDFHLGAPSYIESRKREQLIVRWLDEVVAPQAHYLFLLGDLFDFWFEYRRAVPKGFVRLLGKLAEINDKGVKLWFFPGNHDMWVDDYFSVELGMRIHRRPLSLQIAGKRFYIAHGDGLGPGDKTYKKLKKVFESRWGRWIFRQIHPDTGIALACYFSSRSRAQHAADDKHFLGEDEWLWQYAQEIEKHNPHDYYLFGHRHLPLDLPVGDRGARYVNTGEWLSDYTFAVFDGESLSLETYEPQPVL</sequence>
<gene>
    <name evidence="8" type="ORF">FHS56_000318</name>
</gene>
<name>A0A846MN44_9BACT</name>
<dbReference type="InterPro" id="IPR004843">
    <property type="entry name" value="Calcineurin-like_PHP"/>
</dbReference>
<dbReference type="Pfam" id="PF00149">
    <property type="entry name" value="Metallophos"/>
    <property type="match status" value="1"/>
</dbReference>
<evidence type="ECO:0000256" key="2">
    <source>
        <dbReference type="ARBA" id="ARBA00022519"/>
    </source>
</evidence>
<dbReference type="PANTHER" id="PTHR34990">
    <property type="entry name" value="UDP-2,3-DIACYLGLUCOSAMINE HYDROLASE-RELATED"/>
    <property type="match status" value="1"/>
</dbReference>
<organism evidence="8 9">
    <name type="scientific">Thermonema lapsum</name>
    <dbReference type="NCBI Taxonomy" id="28195"/>
    <lineage>
        <taxon>Bacteria</taxon>
        <taxon>Pseudomonadati</taxon>
        <taxon>Bacteroidota</taxon>
        <taxon>Cytophagia</taxon>
        <taxon>Cytophagales</taxon>
        <taxon>Thermonemataceae</taxon>
        <taxon>Thermonema</taxon>
    </lineage>
</organism>
<keyword evidence="3" id="KW-0479">Metal-binding</keyword>
<reference evidence="8 9" key="1">
    <citation type="submission" date="2020-03" db="EMBL/GenBank/DDBJ databases">
        <title>Genomic Encyclopedia of Type Strains, Phase IV (KMG-IV): sequencing the most valuable type-strain genomes for metagenomic binning, comparative biology and taxonomic classification.</title>
        <authorList>
            <person name="Goeker M."/>
        </authorList>
    </citation>
    <scope>NUCLEOTIDE SEQUENCE [LARGE SCALE GENOMIC DNA]</scope>
    <source>
        <strain evidence="8 9">DSM 5718</strain>
    </source>
</reference>
<evidence type="ECO:0000313" key="9">
    <source>
        <dbReference type="Proteomes" id="UP000537126"/>
    </source>
</evidence>
<evidence type="ECO:0000256" key="5">
    <source>
        <dbReference type="ARBA" id="ARBA00023136"/>
    </source>
</evidence>
<dbReference type="PANTHER" id="PTHR34990:SF1">
    <property type="entry name" value="UDP-2,3-DIACYLGLUCOSAMINE HYDROLASE"/>
    <property type="match status" value="1"/>
</dbReference>
<dbReference type="Proteomes" id="UP000537126">
    <property type="component" value="Unassembled WGS sequence"/>
</dbReference>
<evidence type="ECO:0000256" key="6">
    <source>
        <dbReference type="ARBA" id="ARBA00023211"/>
    </source>
</evidence>